<gene>
    <name evidence="2" type="ORF">ACCUM_2546</name>
</gene>
<dbReference type="AlphaFoldDB" id="A0A5S4ER42"/>
<sequence>MKIHPVLKPPGLPPKRRGCGAGAAIPGHPPRDRAGGRSRGRG</sequence>
<protein>
    <submittedName>
        <fullName evidence="2">Uncharacterized protein</fullName>
    </submittedName>
</protein>
<accession>A0A5S4ER42</accession>
<evidence type="ECO:0000313" key="3">
    <source>
        <dbReference type="Proteomes" id="UP000306324"/>
    </source>
</evidence>
<reference evidence="2 3" key="1">
    <citation type="submission" date="2019-04" db="EMBL/GenBank/DDBJ databases">
        <title>A novel phosphate-accumulating bacterium identified in bioreactor for phosphate removal from wastewater.</title>
        <authorList>
            <person name="Kotlyarov R.Y."/>
            <person name="Beletsky A.V."/>
            <person name="Kallistova A.Y."/>
            <person name="Dorofeev A.G."/>
            <person name="Nikolaev Y.Y."/>
            <person name="Pimenov N.V."/>
            <person name="Ravin N.V."/>
            <person name="Mardanov A.V."/>
        </authorList>
    </citation>
    <scope>NUCLEOTIDE SEQUENCE [LARGE SCALE GENOMIC DNA]</scope>
    <source>
        <strain evidence="2 3">Bin19</strain>
    </source>
</reference>
<organism evidence="2 3">
    <name type="scientific">Candidatus Accumulibacter phosphatis</name>
    <dbReference type="NCBI Taxonomy" id="327160"/>
    <lineage>
        <taxon>Bacteria</taxon>
        <taxon>Pseudomonadati</taxon>
        <taxon>Pseudomonadota</taxon>
        <taxon>Betaproteobacteria</taxon>
        <taxon>Candidatus Accumulibacter</taxon>
    </lineage>
</organism>
<evidence type="ECO:0000256" key="1">
    <source>
        <dbReference type="SAM" id="MobiDB-lite"/>
    </source>
</evidence>
<keyword evidence="3" id="KW-1185">Reference proteome</keyword>
<feature type="region of interest" description="Disordered" evidence="1">
    <location>
        <begin position="1"/>
        <end position="42"/>
    </location>
</feature>
<evidence type="ECO:0000313" key="2">
    <source>
        <dbReference type="EMBL" id="TMQ77946.1"/>
    </source>
</evidence>
<comment type="caution">
    <text evidence="2">The sequence shown here is derived from an EMBL/GenBank/DDBJ whole genome shotgun (WGS) entry which is preliminary data.</text>
</comment>
<dbReference type="Proteomes" id="UP000306324">
    <property type="component" value="Unassembled WGS sequence"/>
</dbReference>
<dbReference type="EMBL" id="SWAD01000015">
    <property type="protein sequence ID" value="TMQ77946.1"/>
    <property type="molecule type" value="Genomic_DNA"/>
</dbReference>
<name>A0A5S4ER42_9PROT</name>
<proteinExistence type="predicted"/>